<feature type="region of interest" description="Disordered" evidence="1">
    <location>
        <begin position="74"/>
        <end position="93"/>
    </location>
</feature>
<reference evidence="4 5" key="1">
    <citation type="submission" date="2021-06" db="EMBL/GenBank/DDBJ databases">
        <title>Halomicroarcula sp. a new haloarchaeum isolated from saline soil.</title>
        <authorList>
            <person name="Duran-Viseras A."/>
            <person name="Sanchez-Porro C."/>
            <person name="Ventosa A."/>
        </authorList>
    </citation>
    <scope>NUCLEOTIDE SEQUENCE [LARGE SCALE GENOMIC DNA]</scope>
    <source>
        <strain evidence="4 5">F27</strain>
    </source>
</reference>
<proteinExistence type="predicted"/>
<dbReference type="RefSeq" id="WP_220578595.1">
    <property type="nucleotide sequence ID" value="NZ_RKLT01000001.1"/>
</dbReference>
<keyword evidence="2" id="KW-0472">Membrane</keyword>
<dbReference type="AlphaFoldDB" id="A0AAW4P839"/>
<organism evidence="4 5">
    <name type="scientific">Haloarcula nitratireducens</name>
    <dbReference type="NCBI Taxonomy" id="2487749"/>
    <lineage>
        <taxon>Archaea</taxon>
        <taxon>Methanobacteriati</taxon>
        <taxon>Methanobacteriota</taxon>
        <taxon>Stenosarchaea group</taxon>
        <taxon>Halobacteria</taxon>
        <taxon>Halobacteriales</taxon>
        <taxon>Haloarculaceae</taxon>
        <taxon>Haloarcula</taxon>
    </lineage>
</organism>
<name>A0AAW4P839_9EURY</name>
<evidence type="ECO:0000313" key="5">
    <source>
        <dbReference type="Proteomes" id="UP001430455"/>
    </source>
</evidence>
<evidence type="ECO:0000259" key="3">
    <source>
        <dbReference type="Pfam" id="PF11127"/>
    </source>
</evidence>
<sequence>MNFYPTEKNVGGWDRLLRLIVGPALLVVAAVAAGGIVTLSPLLIASSAVVGLILTVTGLTQKCPLNNALGMNTYNDGKTAGSETEGESAKRTL</sequence>
<keyword evidence="2" id="KW-1133">Transmembrane helix</keyword>
<protein>
    <submittedName>
        <fullName evidence="4">DUF2892 domain-containing protein</fullName>
    </submittedName>
</protein>
<keyword evidence="5" id="KW-1185">Reference proteome</keyword>
<dbReference type="EMBL" id="RKLT01000001">
    <property type="protein sequence ID" value="MBX0293906.1"/>
    <property type="molecule type" value="Genomic_DNA"/>
</dbReference>
<evidence type="ECO:0000313" key="4">
    <source>
        <dbReference type="EMBL" id="MBX0293906.1"/>
    </source>
</evidence>
<evidence type="ECO:0000256" key="1">
    <source>
        <dbReference type="SAM" id="MobiDB-lite"/>
    </source>
</evidence>
<comment type="caution">
    <text evidence="4">The sequence shown here is derived from an EMBL/GenBank/DDBJ whole genome shotgun (WGS) entry which is preliminary data.</text>
</comment>
<feature type="transmembrane region" description="Helical" evidence="2">
    <location>
        <begin position="42"/>
        <end position="60"/>
    </location>
</feature>
<feature type="domain" description="Inner membrane protein YgaP-like transmembrane" evidence="3">
    <location>
        <begin position="7"/>
        <end position="74"/>
    </location>
</feature>
<dbReference type="Proteomes" id="UP001430455">
    <property type="component" value="Unassembled WGS sequence"/>
</dbReference>
<accession>A0AAW4P839</accession>
<dbReference type="Pfam" id="PF11127">
    <property type="entry name" value="YgaP-like_TM"/>
    <property type="match status" value="1"/>
</dbReference>
<keyword evidence="2" id="KW-0812">Transmembrane</keyword>
<dbReference type="Gene3D" id="6.10.140.1340">
    <property type="match status" value="1"/>
</dbReference>
<evidence type="ECO:0000256" key="2">
    <source>
        <dbReference type="SAM" id="Phobius"/>
    </source>
</evidence>
<feature type="transmembrane region" description="Helical" evidence="2">
    <location>
        <begin position="16"/>
        <end position="36"/>
    </location>
</feature>
<dbReference type="InterPro" id="IPR021309">
    <property type="entry name" value="YgaP-like_TM"/>
</dbReference>
<gene>
    <name evidence="4" type="ORF">EGH23_03290</name>
</gene>